<sequence length="81" mass="9836">MSFNFDQNRHVANRVGQEVEIKEQARKEKNRMEIPDEEKRDKENFSYKAQKRKRLLRNLTGVLAILAVFYVIYWFATRLFL</sequence>
<dbReference type="Proteomes" id="UP000664218">
    <property type="component" value="Unassembled WGS sequence"/>
</dbReference>
<dbReference type="AlphaFoldDB" id="A0A939HC96"/>
<keyword evidence="1" id="KW-0812">Transmembrane</keyword>
<feature type="transmembrane region" description="Helical" evidence="1">
    <location>
        <begin position="55"/>
        <end position="76"/>
    </location>
</feature>
<proteinExistence type="predicted"/>
<dbReference type="EMBL" id="JAFNJU010000007">
    <property type="protein sequence ID" value="MBO1265312.1"/>
    <property type="molecule type" value="Genomic_DNA"/>
</dbReference>
<evidence type="ECO:0000256" key="1">
    <source>
        <dbReference type="SAM" id="Phobius"/>
    </source>
</evidence>
<protein>
    <submittedName>
        <fullName evidence="2">Uncharacterized protein</fullName>
    </submittedName>
</protein>
<evidence type="ECO:0000313" key="3">
    <source>
        <dbReference type="Proteomes" id="UP000664218"/>
    </source>
</evidence>
<gene>
    <name evidence="2" type="ORF">J3A84_09750</name>
</gene>
<accession>A0A939HC96</accession>
<organism evidence="2 3">
    <name type="scientific">Proteiniclasticum aestuarii</name>
    <dbReference type="NCBI Taxonomy" id="2817862"/>
    <lineage>
        <taxon>Bacteria</taxon>
        <taxon>Bacillati</taxon>
        <taxon>Bacillota</taxon>
        <taxon>Clostridia</taxon>
        <taxon>Eubacteriales</taxon>
        <taxon>Clostridiaceae</taxon>
        <taxon>Proteiniclasticum</taxon>
    </lineage>
</organism>
<name>A0A939HC96_9CLOT</name>
<dbReference type="RefSeq" id="WP_207599836.1">
    <property type="nucleotide sequence ID" value="NZ_JAFNJU010000007.1"/>
</dbReference>
<keyword evidence="3" id="KW-1185">Reference proteome</keyword>
<keyword evidence="1" id="KW-1133">Transmembrane helix</keyword>
<reference evidence="2" key="1">
    <citation type="submission" date="2021-03" db="EMBL/GenBank/DDBJ databases">
        <title>Proteiniclasticum marinus sp. nov., isolated from tidal flat sediment.</title>
        <authorList>
            <person name="Namirimu T."/>
            <person name="Yang J.-A."/>
            <person name="Yang S.-H."/>
            <person name="Kim Y.-J."/>
            <person name="Kwon K.K."/>
        </authorList>
    </citation>
    <scope>NUCLEOTIDE SEQUENCE</scope>
    <source>
        <strain evidence="2">SCR006</strain>
    </source>
</reference>
<evidence type="ECO:0000313" key="2">
    <source>
        <dbReference type="EMBL" id="MBO1265312.1"/>
    </source>
</evidence>
<comment type="caution">
    <text evidence="2">The sequence shown here is derived from an EMBL/GenBank/DDBJ whole genome shotgun (WGS) entry which is preliminary data.</text>
</comment>
<keyword evidence="1" id="KW-0472">Membrane</keyword>